<organism evidence="1 2">
    <name type="scientific">Phenylobacterium montanum</name>
    <dbReference type="NCBI Taxonomy" id="2823693"/>
    <lineage>
        <taxon>Bacteria</taxon>
        <taxon>Pseudomonadati</taxon>
        <taxon>Pseudomonadota</taxon>
        <taxon>Alphaproteobacteria</taxon>
        <taxon>Caulobacterales</taxon>
        <taxon>Caulobacteraceae</taxon>
        <taxon>Phenylobacterium</taxon>
    </lineage>
</organism>
<evidence type="ECO:0000313" key="1">
    <source>
        <dbReference type="EMBL" id="QUD88226.1"/>
    </source>
</evidence>
<proteinExistence type="predicted"/>
<dbReference type="EMBL" id="CP073078">
    <property type="protein sequence ID" value="QUD88226.1"/>
    <property type="molecule type" value="Genomic_DNA"/>
</dbReference>
<dbReference type="RefSeq" id="WP_211938277.1">
    <property type="nucleotide sequence ID" value="NZ_CP073078.1"/>
</dbReference>
<dbReference type="Gene3D" id="3.30.930.10">
    <property type="entry name" value="Bira Bifunctional Protein, Domain 2"/>
    <property type="match status" value="1"/>
</dbReference>
<protein>
    <submittedName>
        <fullName evidence="1">Amino acid--[acyl-carrier-protein] ligase</fullName>
        <ecNumber evidence="1">6.2.1.n2</ecNumber>
    </submittedName>
</protein>
<dbReference type="GO" id="GO:0016874">
    <property type="term" value="F:ligase activity"/>
    <property type="evidence" value="ECO:0007669"/>
    <property type="project" value="UniProtKB-KW"/>
</dbReference>
<sequence length="306" mass="34193">MAKFVEDAGDDRLERLTRALFHETGVDGVYARTGLYEGVVEALAALISTYRPKGAEILRFPPVMSRKQLERHGYLKSFPNLLGCVSCLSGSERQIRGVVDRFEAGEAEWTDELDAADLVLAPAACYPVYPLVAERGPVPAHGLVFDVACDCFRREPSRDIDRFQSFRMREYVCIGAPDQIRAFREDWIGRAKGLADRLGLSYRVDVASDPFFGRVGQLASQMQLENELKFELLVPVKSEEAPTACMSFNYHKDHFGEVWGLHTENGDLAHTCCVAFGMDRLTVALFATHGTDVEAWPTPVREALRV</sequence>
<dbReference type="NCBIfam" id="NF005479">
    <property type="entry name" value="PRK07080.1"/>
    <property type="match status" value="1"/>
</dbReference>
<reference evidence="1" key="1">
    <citation type="submission" date="2021-04" db="EMBL/GenBank/DDBJ databases">
        <title>The complete genome sequence of Caulobacter sp. S6.</title>
        <authorList>
            <person name="Tang Y."/>
            <person name="Ouyang W."/>
            <person name="Liu Q."/>
            <person name="Huang B."/>
            <person name="Guo Z."/>
            <person name="Lei P."/>
        </authorList>
    </citation>
    <scope>NUCLEOTIDE SEQUENCE</scope>
    <source>
        <strain evidence="1">S6</strain>
    </source>
</reference>
<dbReference type="EC" id="6.2.1.n2" evidence="1"/>
<dbReference type="InterPro" id="IPR045864">
    <property type="entry name" value="aa-tRNA-synth_II/BPL/LPL"/>
</dbReference>
<dbReference type="AlphaFoldDB" id="A0A975G1F9"/>
<gene>
    <name evidence="1" type="ORF">KCG34_24890</name>
</gene>
<dbReference type="KEGG" id="caul:KCG34_24890"/>
<accession>A0A975G1F9</accession>
<keyword evidence="1" id="KW-0436">Ligase</keyword>
<evidence type="ECO:0000313" key="2">
    <source>
        <dbReference type="Proteomes" id="UP000676409"/>
    </source>
</evidence>
<dbReference type="SUPFAM" id="SSF55681">
    <property type="entry name" value="Class II aaRS and biotin synthetases"/>
    <property type="match status" value="1"/>
</dbReference>
<name>A0A975G1F9_9CAUL</name>
<dbReference type="Proteomes" id="UP000676409">
    <property type="component" value="Chromosome"/>
</dbReference>
<keyword evidence="2" id="KW-1185">Reference proteome</keyword>